<dbReference type="SUPFAM" id="SSF50891">
    <property type="entry name" value="Cyclophilin-like"/>
    <property type="match status" value="1"/>
</dbReference>
<accession>A0A516Q1C2</accession>
<name>A0A516Q1C2_9ACTN</name>
<dbReference type="EMBL" id="CP041692">
    <property type="protein sequence ID" value="QDP97198.1"/>
    <property type="molecule type" value="Genomic_DNA"/>
</dbReference>
<keyword evidence="2" id="KW-1185">Reference proteome</keyword>
<sequence>MPRYLRVSLESRGVSCRAKLLDDEAPRTAHAVWQALPLSGQVFHGKYARNEIYNLVPAFAETEPGKENTTVTPIPGDLCYFAFDGNDLATPSHGYGQGEGPVPPAPGSGEDLQLQHIIDLAVFYGRNNLLLNGDQGWVPGNVYGTIVQGLEEFAMACNDIWMSGARGETLTYARDE</sequence>
<dbReference type="InterPro" id="IPR024532">
    <property type="entry name" value="DUF3830"/>
</dbReference>
<dbReference type="Proteomes" id="UP000319263">
    <property type="component" value="Chromosome"/>
</dbReference>
<organism evidence="1 2">
    <name type="scientific">Microlunatus elymi</name>
    <dbReference type="NCBI Taxonomy" id="2596828"/>
    <lineage>
        <taxon>Bacteria</taxon>
        <taxon>Bacillati</taxon>
        <taxon>Actinomycetota</taxon>
        <taxon>Actinomycetes</taxon>
        <taxon>Propionibacteriales</taxon>
        <taxon>Propionibacteriaceae</taxon>
        <taxon>Microlunatus</taxon>
    </lineage>
</organism>
<evidence type="ECO:0000313" key="1">
    <source>
        <dbReference type="EMBL" id="QDP97198.1"/>
    </source>
</evidence>
<dbReference type="AlphaFoldDB" id="A0A516Q1C2"/>
<protein>
    <submittedName>
        <fullName evidence="1">DUF3830 family protein</fullName>
    </submittedName>
</protein>
<dbReference type="InterPro" id="IPR029000">
    <property type="entry name" value="Cyclophilin-like_dom_sf"/>
</dbReference>
<dbReference type="OrthoDB" id="8479268at2"/>
<dbReference type="RefSeq" id="WP_143987159.1">
    <property type="nucleotide sequence ID" value="NZ_CP041692.1"/>
</dbReference>
<dbReference type="Pfam" id="PF12903">
    <property type="entry name" value="DUF3830"/>
    <property type="match status" value="1"/>
</dbReference>
<reference evidence="1 2" key="1">
    <citation type="submission" date="2019-07" db="EMBL/GenBank/DDBJ databases">
        <title>Microlunatus dokdonensis sp. nov. isolated from the rhizospheric soil of the wild plant Elymus tsukushiensis.</title>
        <authorList>
            <person name="Ghim S.-Y."/>
            <person name="Hwang Y.-J."/>
            <person name="Son J.-S."/>
            <person name="Shin J.-H."/>
        </authorList>
    </citation>
    <scope>NUCLEOTIDE SEQUENCE [LARGE SCALE GENOMIC DNA]</scope>
    <source>
        <strain evidence="1 2">KUDC0627</strain>
    </source>
</reference>
<evidence type="ECO:0000313" key="2">
    <source>
        <dbReference type="Proteomes" id="UP000319263"/>
    </source>
</evidence>
<dbReference type="KEGG" id="mik:FOE78_15820"/>
<dbReference type="Gene3D" id="2.40.100.20">
    <property type="match status" value="1"/>
</dbReference>
<gene>
    <name evidence="1" type="ORF">FOE78_15820</name>
</gene>
<proteinExistence type="predicted"/>